<sequence>MDISGRCLADLACVRDERNTNQLSLKTYLADLKADGTVSWKPSEGPGSEAKLPRITLKMGFRGILSPEDTPARLAVEAAAGGVASVLNKAADRGVDNVFYGKHHDLFEGAAKRFLTWRTCRGGSRFSGERW</sequence>
<name>A0A178ZEU9_9EURO</name>
<dbReference type="AlphaFoldDB" id="A0A178ZEU9"/>
<comment type="caution">
    <text evidence="1">The sequence shown here is derived from an EMBL/GenBank/DDBJ whole genome shotgun (WGS) entry which is preliminary data.</text>
</comment>
<dbReference type="RefSeq" id="XP_018691529.1">
    <property type="nucleotide sequence ID" value="XM_018838761.1"/>
</dbReference>
<dbReference type="STRING" id="1367422.A0A178ZEU9"/>
<proteinExistence type="predicted"/>
<dbReference type="GeneID" id="30011420"/>
<protein>
    <submittedName>
        <fullName evidence="1">Uncharacterized protein</fullName>
    </submittedName>
</protein>
<dbReference type="EMBL" id="LVYI01000006">
    <property type="protein sequence ID" value="OAP58162.1"/>
    <property type="molecule type" value="Genomic_DNA"/>
</dbReference>
<reference evidence="1 2" key="1">
    <citation type="submission" date="2016-04" db="EMBL/GenBank/DDBJ databases">
        <title>Draft genome of Fonsecaea erecta CBS 125763.</title>
        <authorList>
            <person name="Weiss V.A."/>
            <person name="Vicente V.A."/>
            <person name="Raittz R.T."/>
            <person name="Moreno L.F."/>
            <person name="De Souza E.M."/>
            <person name="Pedrosa F.O."/>
            <person name="Steffens M.B."/>
            <person name="Faoro H."/>
            <person name="Tadra-Sfeir M.Z."/>
            <person name="Najafzadeh M.J."/>
            <person name="Felipe M.S."/>
            <person name="Teixeira M."/>
            <person name="Sun J."/>
            <person name="Xi L."/>
            <person name="Gomes R."/>
            <person name="De Azevedo C.M."/>
            <person name="Salgado C.G."/>
            <person name="Da Silva M.B."/>
            <person name="Nascimento M.F."/>
            <person name="Queiroz-Telles F."/>
            <person name="Attili D.S."/>
            <person name="Gorbushina A."/>
        </authorList>
    </citation>
    <scope>NUCLEOTIDE SEQUENCE [LARGE SCALE GENOMIC DNA]</scope>
    <source>
        <strain evidence="1 2">CBS 125763</strain>
    </source>
</reference>
<dbReference type="OrthoDB" id="442731at2759"/>
<evidence type="ECO:0000313" key="1">
    <source>
        <dbReference type="EMBL" id="OAP58162.1"/>
    </source>
</evidence>
<accession>A0A178ZEU9</accession>
<dbReference type="Proteomes" id="UP000078343">
    <property type="component" value="Unassembled WGS sequence"/>
</dbReference>
<keyword evidence="2" id="KW-1185">Reference proteome</keyword>
<evidence type="ECO:0000313" key="2">
    <source>
        <dbReference type="Proteomes" id="UP000078343"/>
    </source>
</evidence>
<gene>
    <name evidence="1" type="ORF">AYL99_07252</name>
</gene>
<organism evidence="1 2">
    <name type="scientific">Fonsecaea erecta</name>
    <dbReference type="NCBI Taxonomy" id="1367422"/>
    <lineage>
        <taxon>Eukaryota</taxon>
        <taxon>Fungi</taxon>
        <taxon>Dikarya</taxon>
        <taxon>Ascomycota</taxon>
        <taxon>Pezizomycotina</taxon>
        <taxon>Eurotiomycetes</taxon>
        <taxon>Chaetothyriomycetidae</taxon>
        <taxon>Chaetothyriales</taxon>
        <taxon>Herpotrichiellaceae</taxon>
        <taxon>Fonsecaea</taxon>
    </lineage>
</organism>